<feature type="compositionally biased region" description="Polar residues" evidence="1">
    <location>
        <begin position="47"/>
        <end position="83"/>
    </location>
</feature>
<proteinExistence type="predicted"/>
<evidence type="ECO:0000313" key="4">
    <source>
        <dbReference type="EMBL" id="KAL1568038.1"/>
    </source>
</evidence>
<dbReference type="AlphaFoldDB" id="A0ABD1IJN7"/>
<reference evidence="4 5" key="1">
    <citation type="submission" date="2024-06" db="EMBL/GenBank/DDBJ databases">
        <title>A chromosome level genome sequence of Diviner's sage (Salvia divinorum).</title>
        <authorList>
            <person name="Ford S.A."/>
            <person name="Ro D.-K."/>
            <person name="Ness R.W."/>
            <person name="Phillips M.A."/>
        </authorList>
    </citation>
    <scope>NUCLEOTIDE SEQUENCE [LARGE SCALE GENOMIC DNA]</scope>
    <source>
        <strain evidence="4">SAF-2024a</strain>
        <tissue evidence="4">Leaf</tissue>
    </source>
</reference>
<feature type="transmembrane region" description="Helical" evidence="2">
    <location>
        <begin position="358"/>
        <end position="375"/>
    </location>
</feature>
<dbReference type="PANTHER" id="PTHR35310:SF1">
    <property type="entry name" value="CELL WALL INTEGRITY_STRESS RESPONSE COMPONENT-LIKE PROTEIN"/>
    <property type="match status" value="1"/>
</dbReference>
<keyword evidence="2" id="KW-0472">Membrane</keyword>
<name>A0ABD1IJN7_SALDI</name>
<feature type="region of interest" description="Disordered" evidence="1">
    <location>
        <begin position="47"/>
        <end position="103"/>
    </location>
</feature>
<feature type="transmembrane region" description="Helical" evidence="2">
    <location>
        <begin position="218"/>
        <end position="238"/>
    </location>
</feature>
<feature type="transmembrane region" description="Helical" evidence="2">
    <location>
        <begin position="324"/>
        <end position="342"/>
    </location>
</feature>
<protein>
    <submittedName>
        <fullName evidence="4">Uncharacterized protein</fullName>
    </submittedName>
</protein>
<keyword evidence="2" id="KW-0812">Transmembrane</keyword>
<sequence length="395" mass="44671">MAPLQHSVSTPYKVLLLHLILLLFFTSSLTSALHDQQDLPLIKKTSNSTAKLSTKNQTKLIRPTSLPSKNHTKPITNLPSSDSPKNKTKLIKPTSSSNSTIKSHLKKLNSTSKISLPNKKIPDPNHKNKTIKPIPSKSQIEKISLATKSLKKRSWVDQEDDEDDLVSEFRELPSKFQESIVPDLEKISQTSRIYLTRYNKEFTRGFKPYVGNKYASKIASIVSFTFIIIPLILVSLMFSRIKAYFSIQKLLIFIQIYLSIYFAILAFSSLATGLEPLRFFYSTSHSTYVCVQVLQTLGYVLYLLLLLMYLILVFSTETGPVTKLLGLGQTFVGFAVGLHYYMTVFHRAVMHQPPKTTWKAHALYATCFLVICLLARGDRHKKAYLEEGGEEGKKS</sequence>
<gene>
    <name evidence="4" type="ORF">AAHA92_03447</name>
</gene>
<keyword evidence="5" id="KW-1185">Reference proteome</keyword>
<dbReference type="Proteomes" id="UP001567538">
    <property type="component" value="Unassembled WGS sequence"/>
</dbReference>
<keyword evidence="3" id="KW-0732">Signal</keyword>
<feature type="signal peptide" evidence="3">
    <location>
        <begin position="1"/>
        <end position="32"/>
    </location>
</feature>
<dbReference type="EMBL" id="JBEAFC010000002">
    <property type="protein sequence ID" value="KAL1568038.1"/>
    <property type="molecule type" value="Genomic_DNA"/>
</dbReference>
<accession>A0ABD1IJN7</accession>
<feature type="compositionally biased region" description="Polar residues" evidence="1">
    <location>
        <begin position="93"/>
        <end position="103"/>
    </location>
</feature>
<evidence type="ECO:0000256" key="2">
    <source>
        <dbReference type="SAM" id="Phobius"/>
    </source>
</evidence>
<comment type="caution">
    <text evidence="4">The sequence shown here is derived from an EMBL/GenBank/DDBJ whole genome shotgun (WGS) entry which is preliminary data.</text>
</comment>
<feature type="transmembrane region" description="Helical" evidence="2">
    <location>
        <begin position="250"/>
        <end position="271"/>
    </location>
</feature>
<dbReference type="PANTHER" id="PTHR35310">
    <property type="entry name" value="CELL WALL INTEGRITY/STRESS RESPONSE COMPONENT-LIKE PROTEIN"/>
    <property type="match status" value="1"/>
</dbReference>
<evidence type="ECO:0000313" key="5">
    <source>
        <dbReference type="Proteomes" id="UP001567538"/>
    </source>
</evidence>
<feature type="chain" id="PRO_5044830267" evidence="3">
    <location>
        <begin position="33"/>
        <end position="395"/>
    </location>
</feature>
<evidence type="ECO:0000256" key="1">
    <source>
        <dbReference type="SAM" id="MobiDB-lite"/>
    </source>
</evidence>
<feature type="transmembrane region" description="Helical" evidence="2">
    <location>
        <begin position="291"/>
        <end position="312"/>
    </location>
</feature>
<keyword evidence="2" id="KW-1133">Transmembrane helix</keyword>
<evidence type="ECO:0000256" key="3">
    <source>
        <dbReference type="SAM" id="SignalP"/>
    </source>
</evidence>
<organism evidence="4 5">
    <name type="scientific">Salvia divinorum</name>
    <name type="common">Maria pastora</name>
    <name type="synonym">Diviner's sage</name>
    <dbReference type="NCBI Taxonomy" id="28513"/>
    <lineage>
        <taxon>Eukaryota</taxon>
        <taxon>Viridiplantae</taxon>
        <taxon>Streptophyta</taxon>
        <taxon>Embryophyta</taxon>
        <taxon>Tracheophyta</taxon>
        <taxon>Spermatophyta</taxon>
        <taxon>Magnoliopsida</taxon>
        <taxon>eudicotyledons</taxon>
        <taxon>Gunneridae</taxon>
        <taxon>Pentapetalae</taxon>
        <taxon>asterids</taxon>
        <taxon>lamiids</taxon>
        <taxon>Lamiales</taxon>
        <taxon>Lamiaceae</taxon>
        <taxon>Nepetoideae</taxon>
        <taxon>Mentheae</taxon>
        <taxon>Salviinae</taxon>
        <taxon>Salvia</taxon>
        <taxon>Salvia subgen. Calosphace</taxon>
    </lineage>
</organism>